<dbReference type="RefSeq" id="WP_123814135.1">
    <property type="nucleotide sequence ID" value="NZ_RKQZ01000001.1"/>
</dbReference>
<comment type="caution">
    <text evidence="1">The sequence shown here is derived from an EMBL/GenBank/DDBJ whole genome shotgun (WGS) entry which is preliminary data.</text>
</comment>
<gene>
    <name evidence="1" type="ORF">EDD34_1651</name>
</gene>
<evidence type="ECO:0000313" key="2">
    <source>
        <dbReference type="Proteomes" id="UP000280501"/>
    </source>
</evidence>
<protein>
    <submittedName>
        <fullName evidence="1">Uncharacterized protein</fullName>
    </submittedName>
</protein>
<dbReference type="AlphaFoldDB" id="A0A3N4ZM80"/>
<evidence type="ECO:0000313" key="1">
    <source>
        <dbReference type="EMBL" id="RPF21041.1"/>
    </source>
</evidence>
<dbReference type="OrthoDB" id="5141367at2"/>
<organism evidence="1 2">
    <name type="scientific">Myceligenerans xiligouense</name>
    <dbReference type="NCBI Taxonomy" id="253184"/>
    <lineage>
        <taxon>Bacteria</taxon>
        <taxon>Bacillati</taxon>
        <taxon>Actinomycetota</taxon>
        <taxon>Actinomycetes</taxon>
        <taxon>Micrococcales</taxon>
        <taxon>Promicromonosporaceae</taxon>
        <taxon>Myceligenerans</taxon>
    </lineage>
</organism>
<dbReference type="Proteomes" id="UP000280501">
    <property type="component" value="Unassembled WGS sequence"/>
</dbReference>
<dbReference type="EMBL" id="RKQZ01000001">
    <property type="protein sequence ID" value="RPF21041.1"/>
    <property type="molecule type" value="Genomic_DNA"/>
</dbReference>
<accession>A0A3N4ZM80</accession>
<sequence>MNEVKPGPAAGQQDVAIELTGFEILTLLSLGTDDAGAAGTRNALHLPEIPQDSPLLSAGVSSLVVRKLAVPNEAEQQLTPQGKVLALTAVMNQATEWVEASGGAGDSAHAAVLLRSPAGTALLEPKPYGIWLALPLPGDRALSELASDYVKAAFDDVPERPFAGTVRVLEPTGTTTRAAAIRVDEKDTWEFTSGTPDAMPEPVVIDADPTFQVVAKGLAA</sequence>
<name>A0A3N4ZM80_9MICO</name>
<keyword evidence="2" id="KW-1185">Reference proteome</keyword>
<proteinExistence type="predicted"/>
<reference evidence="1 2" key="1">
    <citation type="submission" date="2018-11" db="EMBL/GenBank/DDBJ databases">
        <title>Sequencing the genomes of 1000 actinobacteria strains.</title>
        <authorList>
            <person name="Klenk H.-P."/>
        </authorList>
    </citation>
    <scope>NUCLEOTIDE SEQUENCE [LARGE SCALE GENOMIC DNA]</scope>
    <source>
        <strain evidence="1 2">DSM 15700</strain>
    </source>
</reference>